<name>A0A3D9RVN7_9FLAO</name>
<feature type="chain" id="PRO_5017790796" evidence="1">
    <location>
        <begin position="24"/>
        <end position="254"/>
    </location>
</feature>
<gene>
    <name evidence="2" type="ORF">BX611_1360</name>
</gene>
<accession>A0A3D9RVN7</accession>
<keyword evidence="3" id="KW-1185">Reference proteome</keyword>
<organism evidence="2 3">
    <name type="scientific">Lutibacter oceani</name>
    <dbReference type="NCBI Taxonomy" id="1853311"/>
    <lineage>
        <taxon>Bacteria</taxon>
        <taxon>Pseudomonadati</taxon>
        <taxon>Bacteroidota</taxon>
        <taxon>Flavobacteriia</taxon>
        <taxon>Flavobacteriales</taxon>
        <taxon>Flavobacteriaceae</taxon>
        <taxon>Lutibacter</taxon>
    </lineage>
</organism>
<proteinExistence type="predicted"/>
<feature type="signal peptide" evidence="1">
    <location>
        <begin position="1"/>
        <end position="23"/>
    </location>
</feature>
<dbReference type="AlphaFoldDB" id="A0A3D9RVN7"/>
<reference evidence="2 3" key="1">
    <citation type="submission" date="2018-08" db="EMBL/GenBank/DDBJ databases">
        <title>Genomic Encyclopedia of Type Strains, Phase III (KMG-III): the genomes of soil and plant-associated and newly described type strains.</title>
        <authorList>
            <person name="Whitman W."/>
        </authorList>
    </citation>
    <scope>NUCLEOTIDE SEQUENCE [LARGE SCALE GENOMIC DNA]</scope>
    <source>
        <strain evidence="2 3">325-5</strain>
    </source>
</reference>
<sequence>MKKLKITILLAAMLMVIPLTANAQEESTTQAYVFHTDPVYPSKLTDYEIVAKKLSDECKKYKTKAGWATFKMNGTNYVYVSPLKNMAELDENNFSDLQEKMGKDAFRSLFNEFNPYYDSHSDYVMILDKELSYMPSGINITPEGLNYRHNTLYYFTPNNYNKAVQIAKEFKKLYADKGSKEYYRVYHSGFGTSGNYIMVARASKNAAEFEKSRIENNNLIGEDGGKLFQKLLGVLLKSETMTGYMIPELSYFPN</sequence>
<dbReference type="Proteomes" id="UP000256429">
    <property type="component" value="Unassembled WGS sequence"/>
</dbReference>
<comment type="caution">
    <text evidence="2">The sequence shown here is derived from an EMBL/GenBank/DDBJ whole genome shotgun (WGS) entry which is preliminary data.</text>
</comment>
<dbReference type="OrthoDB" id="1426903at2"/>
<keyword evidence="1" id="KW-0732">Signal</keyword>
<evidence type="ECO:0000313" key="3">
    <source>
        <dbReference type="Proteomes" id="UP000256429"/>
    </source>
</evidence>
<evidence type="ECO:0000256" key="1">
    <source>
        <dbReference type="SAM" id="SignalP"/>
    </source>
</evidence>
<evidence type="ECO:0000313" key="2">
    <source>
        <dbReference type="EMBL" id="REE81821.1"/>
    </source>
</evidence>
<dbReference type="EMBL" id="QTTQ01000010">
    <property type="protein sequence ID" value="REE81821.1"/>
    <property type="molecule type" value="Genomic_DNA"/>
</dbReference>
<dbReference type="RefSeq" id="WP_115879437.1">
    <property type="nucleotide sequence ID" value="NZ_QTTQ01000010.1"/>
</dbReference>
<protein>
    <submittedName>
        <fullName evidence="2">Uncharacterized protein</fullName>
    </submittedName>
</protein>